<reference evidence="2" key="2">
    <citation type="submission" date="2013-10" db="EMBL/GenBank/DDBJ databases">
        <authorList>
            <person name="Aslett M."/>
        </authorList>
    </citation>
    <scope>NUCLEOTIDE SEQUENCE [LARGE SCALE GENOMIC DNA]</scope>
    <source>
        <strain evidence="2">Houghton</strain>
    </source>
</reference>
<feature type="compositionally biased region" description="Low complexity" evidence="1">
    <location>
        <begin position="11"/>
        <end position="28"/>
    </location>
</feature>
<dbReference type="VEuPathDB" id="ToxoDB:ETH_00033720"/>
<dbReference type="RefSeq" id="XP_013235512.1">
    <property type="nucleotide sequence ID" value="XM_013380058.1"/>
</dbReference>
<dbReference type="AlphaFoldDB" id="U6L864"/>
<dbReference type="EMBL" id="HG677597">
    <property type="protein sequence ID" value="CDJ44764.1"/>
    <property type="molecule type" value="Genomic_DNA"/>
</dbReference>
<protein>
    <submittedName>
        <fullName evidence="2">Chromosome III, complete sequence, related</fullName>
    </submittedName>
</protein>
<evidence type="ECO:0000313" key="3">
    <source>
        <dbReference type="Proteomes" id="UP000030747"/>
    </source>
</evidence>
<accession>U6L864</accession>
<dbReference type="InterPro" id="IPR023393">
    <property type="entry name" value="START-like_dom_sf"/>
</dbReference>
<evidence type="ECO:0000256" key="1">
    <source>
        <dbReference type="SAM" id="MobiDB-lite"/>
    </source>
</evidence>
<proteinExistence type="predicted"/>
<sequence>MGRKVSLARRGSSSSKKGSSKKGFSAKSNSDEEGWIREKGKYLDLCYRVERESCVSMKVRGKLPCALFAVLAILNESDLAGNWAPMFKSAELVTSYSRASQLLLQTFDYPLLGLKETVLFSFGVNALEECGAVIIFCCSPPEPAAAAAAAAAAASFLGRPLPPKGKLPRAQSADLVFLLYPLSGGSQTTLELYGAFHHGLRFVPQRLVTFVLKKVVRGMFVQIARQCQNFNNSPYRERVNNNPTFYSWMKDCIDDYLQADHQLKQLESISLCSFNYEDFQDT</sequence>
<dbReference type="OMA" id="ELYGAFH"/>
<name>U6L864_EIMTE</name>
<dbReference type="Gene3D" id="3.30.530.20">
    <property type="match status" value="1"/>
</dbReference>
<dbReference type="Proteomes" id="UP000030747">
    <property type="component" value="Unassembled WGS sequence"/>
</dbReference>
<keyword evidence="3" id="KW-1185">Reference proteome</keyword>
<dbReference type="GeneID" id="25255810"/>
<feature type="region of interest" description="Disordered" evidence="1">
    <location>
        <begin position="1"/>
        <end position="28"/>
    </location>
</feature>
<evidence type="ECO:0000313" key="2">
    <source>
        <dbReference type="EMBL" id="CDJ44764.1"/>
    </source>
</evidence>
<dbReference type="OrthoDB" id="360784at2759"/>
<gene>
    <name evidence="2" type="ORF">ETH_00033720</name>
</gene>
<dbReference type="SUPFAM" id="SSF55961">
    <property type="entry name" value="Bet v1-like"/>
    <property type="match status" value="1"/>
</dbReference>
<organism evidence="2 3">
    <name type="scientific">Eimeria tenella</name>
    <name type="common">Coccidian parasite</name>
    <dbReference type="NCBI Taxonomy" id="5802"/>
    <lineage>
        <taxon>Eukaryota</taxon>
        <taxon>Sar</taxon>
        <taxon>Alveolata</taxon>
        <taxon>Apicomplexa</taxon>
        <taxon>Conoidasida</taxon>
        <taxon>Coccidia</taxon>
        <taxon>Eucoccidiorida</taxon>
        <taxon>Eimeriorina</taxon>
        <taxon>Eimeriidae</taxon>
        <taxon>Eimeria</taxon>
    </lineage>
</organism>
<reference evidence="2" key="1">
    <citation type="submission" date="2013-10" db="EMBL/GenBank/DDBJ databases">
        <title>Genomic analysis of the causative agents of coccidiosis in chickens.</title>
        <authorList>
            <person name="Reid A.J."/>
            <person name="Blake D."/>
            <person name="Billington K."/>
            <person name="Browne H."/>
            <person name="Dunn M."/>
            <person name="Hung S."/>
            <person name="Kawahara F."/>
            <person name="Miranda-Saavedra D."/>
            <person name="Mourier T."/>
            <person name="Nagra H."/>
            <person name="Otto T.D."/>
            <person name="Rawlings N."/>
            <person name="Sanchez A."/>
            <person name="Sanders M."/>
            <person name="Subramaniam C."/>
            <person name="Tay Y."/>
            <person name="Dear P."/>
            <person name="Doerig C."/>
            <person name="Gruber A."/>
            <person name="Parkinson J."/>
            <person name="Shirley M."/>
            <person name="Wan K.L."/>
            <person name="Berriman M."/>
            <person name="Tomley F."/>
            <person name="Pain A."/>
        </authorList>
    </citation>
    <scope>NUCLEOTIDE SEQUENCE [LARGE SCALE GENOMIC DNA]</scope>
    <source>
        <strain evidence="2">Houghton</strain>
    </source>
</reference>
<dbReference type="VEuPathDB" id="ToxoDB:ETH2_0410100"/>